<dbReference type="EMBL" id="CP025084">
    <property type="protein sequence ID" value="AUH03632.1"/>
    <property type="molecule type" value="Genomic_DNA"/>
</dbReference>
<evidence type="ECO:0000256" key="2">
    <source>
        <dbReference type="ARBA" id="ARBA00023027"/>
    </source>
</evidence>
<dbReference type="GO" id="GO:0051287">
    <property type="term" value="F:NAD binding"/>
    <property type="evidence" value="ECO:0007669"/>
    <property type="project" value="InterPro"/>
</dbReference>
<accession>A0A2I5T422</accession>
<reference evidence="5 6" key="1">
    <citation type="journal article" date="2013" name="Genome Announc.">
        <title>Draft genome sequence of Serratia sp. strain ATCC 39006, a model bacterium for analysis of the biosynthesis and regulation of prodigiosin, a carbapenem, and gas vesicles.</title>
        <authorList>
            <person name="Fineran P.C."/>
            <person name="Iglesias Cans M.C."/>
            <person name="Ramsay J.P."/>
            <person name="Wilf N.M."/>
            <person name="Cossyleon D."/>
            <person name="McNeil M.B."/>
            <person name="Williamson N.R."/>
            <person name="Monson R.E."/>
            <person name="Becher S.A."/>
            <person name="Stanton J.A."/>
            <person name="Brugger K."/>
            <person name="Brown S.D."/>
            <person name="Salmond G.P."/>
        </authorList>
    </citation>
    <scope>NUCLEOTIDE SEQUENCE [LARGE SCALE GENOMIC DNA]</scope>
    <source>
        <strain evidence="5">ATCC 39006</strain>
        <strain evidence="6">ATCC 39006 / SC 11482</strain>
    </source>
</reference>
<evidence type="ECO:0000259" key="3">
    <source>
        <dbReference type="Pfam" id="PF02826"/>
    </source>
</evidence>
<dbReference type="PANTHER" id="PTHR43333:SF1">
    <property type="entry name" value="D-ISOMER SPECIFIC 2-HYDROXYACID DEHYDROGENASE NAD-BINDING DOMAIN-CONTAINING PROTEIN"/>
    <property type="match status" value="1"/>
</dbReference>
<evidence type="ECO:0000313" key="4">
    <source>
        <dbReference type="EMBL" id="AUG99314.1"/>
    </source>
</evidence>
<evidence type="ECO:0000313" key="7">
    <source>
        <dbReference type="Proteomes" id="UP000233778"/>
    </source>
</evidence>
<dbReference type="STRING" id="104623.Ser39006_04003"/>
<keyword evidence="2" id="KW-0520">NAD</keyword>
<name>A0A2I5T422_SERS3</name>
<dbReference type="RefSeq" id="WP_021017263.1">
    <property type="nucleotide sequence ID" value="NZ_CP025084.1"/>
</dbReference>
<gene>
    <name evidence="4" type="ORF">CWC46_05490</name>
    <name evidence="5" type="ORF">Ser39006_005495</name>
</gene>
<dbReference type="OrthoDB" id="9787219at2"/>
<evidence type="ECO:0000313" key="6">
    <source>
        <dbReference type="Proteomes" id="UP000017700"/>
    </source>
</evidence>
<proteinExistence type="predicted"/>
<keyword evidence="6" id="KW-1185">Reference proteome</keyword>
<dbReference type="KEGG" id="serq:CWC46_05490"/>
<dbReference type="Proteomes" id="UP000233778">
    <property type="component" value="Chromosome"/>
</dbReference>
<dbReference type="Pfam" id="PF02826">
    <property type="entry name" value="2-Hacid_dh_C"/>
    <property type="match status" value="1"/>
</dbReference>
<reference evidence="5" key="2">
    <citation type="submission" date="2013-09" db="EMBL/GenBank/DDBJ databases">
        <authorList>
            <person name="Wang G."/>
            <person name="Yang Y."/>
            <person name="Su Y."/>
        </authorList>
    </citation>
    <scope>NUCLEOTIDE SEQUENCE</scope>
    <source>
        <strain evidence="5">ATCC 39006</strain>
    </source>
</reference>
<dbReference type="AlphaFoldDB" id="A0A2I5T422"/>
<dbReference type="InterPro" id="IPR006140">
    <property type="entry name" value="D-isomer_DH_NAD-bd"/>
</dbReference>
<dbReference type="Gene3D" id="3.40.50.720">
    <property type="entry name" value="NAD(P)-binding Rossmann-like Domain"/>
    <property type="match status" value="2"/>
</dbReference>
<feature type="domain" description="D-isomer specific 2-hydroxyacid dehydrogenase NAD-binding" evidence="3">
    <location>
        <begin position="101"/>
        <end position="273"/>
    </location>
</feature>
<dbReference type="EMBL" id="CP025085">
    <property type="protein sequence ID" value="AUG99314.1"/>
    <property type="molecule type" value="Genomic_DNA"/>
</dbReference>
<protein>
    <submittedName>
        <fullName evidence="5">D-2-hydroxyacid dehydrogenase</fullName>
    </submittedName>
</protein>
<dbReference type="KEGG" id="sera:Ser39006_005495"/>
<dbReference type="InterPro" id="IPR036291">
    <property type="entry name" value="NAD(P)-bd_dom_sf"/>
</dbReference>
<sequence length="308" mass="33789">MTAILLLDSRADEICSVLHAADPHLALVESTGDPQQAAQCPIWVGEPDKAAHMLRLGVKPQWLQSTWAGYKPLLEARLPQDYRLSRAVGVFGQPIAEYIIAYLLQHELRMNMRQQSQQRCEWDKSLPGSLYGRQVLIVGAGDIGREVAAFLQPFGVTLHGIVNVPRPLPGFERVAGITELPQAVQHADYVINILPDTPATTGIYNAALFAAMKHSSLFINVGRGSAVVDDDLLAALAHQHIAGAVLDVFRQEPLPQGHPFWRVPNLTVTAHIAGPLVPQRLGHLFLENLPRFMHGLPLIGEVDFSGVY</sequence>
<dbReference type="GO" id="GO:0016491">
    <property type="term" value="F:oxidoreductase activity"/>
    <property type="evidence" value="ECO:0007669"/>
    <property type="project" value="UniProtKB-KW"/>
</dbReference>
<reference evidence="4 7" key="3">
    <citation type="submission" date="2017-11" db="EMBL/GenBank/DDBJ databases">
        <title>Complete genome sequence of Serratia sp. ATCC 39006 LacA.</title>
        <authorList>
            <person name="Hampton H.G."/>
            <person name="Jackson S.A."/>
            <person name="Jauregui R."/>
            <person name="Poulter G.T.M."/>
            <person name="Salmond G.P.C."/>
            <person name="Fineran P.C."/>
        </authorList>
    </citation>
    <scope>NUCLEOTIDE SEQUENCE [LARGE SCALE GENOMIC DNA]</scope>
    <source>
        <strain evidence="4 7">ATCC 39006</strain>
    </source>
</reference>
<dbReference type="CDD" id="cd05300">
    <property type="entry name" value="2-Hacid_dh_1"/>
    <property type="match status" value="1"/>
</dbReference>
<organism evidence="5 6">
    <name type="scientific">Serratia sp. (strain ATCC 39006)</name>
    <name type="common">Prodigiosinella confusarubida</name>
    <dbReference type="NCBI Taxonomy" id="104623"/>
    <lineage>
        <taxon>Bacteria</taxon>
        <taxon>Pseudomonadati</taxon>
        <taxon>Pseudomonadota</taxon>
        <taxon>Gammaproteobacteria</taxon>
        <taxon>Enterobacterales</taxon>
        <taxon>Pectobacteriaceae</taxon>
        <taxon>Prodigiosinella</taxon>
    </lineage>
</organism>
<dbReference type="SUPFAM" id="SSF51735">
    <property type="entry name" value="NAD(P)-binding Rossmann-fold domains"/>
    <property type="match status" value="1"/>
</dbReference>
<dbReference type="PANTHER" id="PTHR43333">
    <property type="entry name" value="2-HACID_DH_C DOMAIN-CONTAINING PROTEIN"/>
    <property type="match status" value="1"/>
</dbReference>
<keyword evidence="1" id="KW-0560">Oxidoreductase</keyword>
<evidence type="ECO:0000313" key="5">
    <source>
        <dbReference type="EMBL" id="AUH03632.1"/>
    </source>
</evidence>
<evidence type="ECO:0000256" key="1">
    <source>
        <dbReference type="ARBA" id="ARBA00023002"/>
    </source>
</evidence>
<reference evidence="5" key="4">
    <citation type="submission" date="2017-11" db="EMBL/GenBank/DDBJ databases">
        <title>Complete genome sequence of Serratia sp. ATCC 39006.</title>
        <authorList>
            <person name="Hampton H.G."/>
            <person name="Jackson S.A."/>
            <person name="Jauregui R."/>
            <person name="Poulter G.T.M."/>
            <person name="Salmond G.P.C."/>
            <person name="Fineran P.C."/>
        </authorList>
    </citation>
    <scope>NUCLEOTIDE SEQUENCE</scope>
    <source>
        <strain evidence="5">ATCC 39006</strain>
    </source>
</reference>
<dbReference type="Proteomes" id="UP000017700">
    <property type="component" value="Chromosome"/>
</dbReference>